<protein>
    <recommendedName>
        <fullName evidence="6">Alpha-type protein kinase domain-containing protein</fullName>
    </recommendedName>
</protein>
<dbReference type="PANTHER" id="PTHR45992">
    <property type="entry name" value="EUKARYOTIC ELONGATION FACTOR 2 KINASE-RELATED"/>
    <property type="match status" value="1"/>
</dbReference>
<evidence type="ECO:0000259" key="6">
    <source>
        <dbReference type="PROSITE" id="PS51158"/>
    </source>
</evidence>
<accession>A0A815L602</accession>
<dbReference type="EMBL" id="CAJNOH010005588">
    <property type="protein sequence ID" value="CAF1402261.1"/>
    <property type="molecule type" value="Genomic_DNA"/>
</dbReference>
<keyword evidence="5" id="KW-0067">ATP-binding</keyword>
<proteinExistence type="predicted"/>
<evidence type="ECO:0000256" key="3">
    <source>
        <dbReference type="ARBA" id="ARBA00022741"/>
    </source>
</evidence>
<evidence type="ECO:0000313" key="8">
    <source>
        <dbReference type="EMBL" id="CAF1625033.1"/>
    </source>
</evidence>
<keyword evidence="1" id="KW-0723">Serine/threonine-protein kinase</keyword>
<comment type="caution">
    <text evidence="7">The sequence shown here is derived from an EMBL/GenBank/DDBJ whole genome shotgun (WGS) entry which is preliminary data.</text>
</comment>
<evidence type="ECO:0000313" key="9">
    <source>
        <dbReference type="Proteomes" id="UP000663854"/>
    </source>
</evidence>
<dbReference type="AlphaFoldDB" id="A0A815L602"/>
<dbReference type="EMBL" id="CAJNOL010007097">
    <property type="protein sequence ID" value="CAF1625033.1"/>
    <property type="molecule type" value="Genomic_DNA"/>
</dbReference>
<evidence type="ECO:0000256" key="5">
    <source>
        <dbReference type="ARBA" id="ARBA00022840"/>
    </source>
</evidence>
<dbReference type="PROSITE" id="PS51158">
    <property type="entry name" value="ALPHA_KINASE"/>
    <property type="match status" value="1"/>
</dbReference>
<dbReference type="Proteomes" id="UP000663854">
    <property type="component" value="Unassembled WGS sequence"/>
</dbReference>
<keyword evidence="3" id="KW-0547">Nucleotide-binding</keyword>
<organism evidence="7 9">
    <name type="scientific">Rotaria sordida</name>
    <dbReference type="NCBI Taxonomy" id="392033"/>
    <lineage>
        <taxon>Eukaryota</taxon>
        <taxon>Metazoa</taxon>
        <taxon>Spiralia</taxon>
        <taxon>Gnathifera</taxon>
        <taxon>Rotifera</taxon>
        <taxon>Eurotatoria</taxon>
        <taxon>Bdelloidea</taxon>
        <taxon>Philodinida</taxon>
        <taxon>Philodinidae</taxon>
        <taxon>Rotaria</taxon>
    </lineage>
</organism>
<dbReference type="InterPro" id="IPR051852">
    <property type="entry name" value="Alpha-type_PK"/>
</dbReference>
<keyword evidence="10" id="KW-1185">Reference proteome</keyword>
<dbReference type="Gene3D" id="3.30.200.20">
    <property type="entry name" value="Phosphorylase Kinase, domain 1"/>
    <property type="match status" value="1"/>
</dbReference>
<evidence type="ECO:0000313" key="10">
    <source>
        <dbReference type="Proteomes" id="UP000663870"/>
    </source>
</evidence>
<dbReference type="GO" id="GO:0004674">
    <property type="term" value="F:protein serine/threonine kinase activity"/>
    <property type="evidence" value="ECO:0007669"/>
    <property type="project" value="UniProtKB-KW"/>
</dbReference>
<dbReference type="InterPro" id="IPR011009">
    <property type="entry name" value="Kinase-like_dom_sf"/>
</dbReference>
<dbReference type="PANTHER" id="PTHR45992:SF11">
    <property type="entry name" value="ALPHA-TYPE PROTEIN KINASE DOMAIN-CONTAINING PROTEIN"/>
    <property type="match status" value="1"/>
</dbReference>
<reference evidence="7" key="1">
    <citation type="submission" date="2021-02" db="EMBL/GenBank/DDBJ databases">
        <authorList>
            <person name="Nowell W R."/>
        </authorList>
    </citation>
    <scope>NUCLEOTIDE SEQUENCE</scope>
</reference>
<dbReference type="Gene3D" id="3.20.200.10">
    <property type="entry name" value="MHCK/EF2 kinase"/>
    <property type="match status" value="1"/>
</dbReference>
<dbReference type="GO" id="GO:0005524">
    <property type="term" value="F:ATP binding"/>
    <property type="evidence" value="ECO:0007669"/>
    <property type="project" value="UniProtKB-KW"/>
</dbReference>
<dbReference type="Pfam" id="PF02816">
    <property type="entry name" value="Alpha_kinase"/>
    <property type="match status" value="1"/>
</dbReference>
<evidence type="ECO:0000256" key="4">
    <source>
        <dbReference type="ARBA" id="ARBA00022777"/>
    </source>
</evidence>
<dbReference type="SMART" id="SM00811">
    <property type="entry name" value="Alpha_kinase"/>
    <property type="match status" value="1"/>
</dbReference>
<evidence type="ECO:0000313" key="7">
    <source>
        <dbReference type="EMBL" id="CAF1402261.1"/>
    </source>
</evidence>
<evidence type="ECO:0000256" key="2">
    <source>
        <dbReference type="ARBA" id="ARBA00022679"/>
    </source>
</evidence>
<sequence length="341" mass="39641">MIEQFRNYTENKMTIEEIDLNKFENLLPFVVESISQSILSTASTLLRKHAENDPKAGKANNTSTKDSQRSVVFNRIEPEWATVKPTLAQVIKYKCNEQLRCTEVKQNWLIKIAANPFSEGALRLAYYGLTKYKDRWEKVVLKEFKRNNRGDNTKDKYIESLECQTVADYLALEFNKLPQLNNLTTYVKKIKFIMAKLVFMPIGSEKYRNMSMERFIDGSYKKYSNNAGFVEHSDPAFTLQAFSHWTHDHTDGNMMVVDLQGIIAGDDEKYLLTDPCVHSTHLFRFGRTNLGKPGMKRFFQTHICNIICHALKLKPNEHQPDIKATKYDSYFNNKPNRTMFN</sequence>
<gene>
    <name evidence="8" type="ORF">JXQ802_LOCUS51080</name>
    <name evidence="7" type="ORF">PYM288_LOCUS34869</name>
</gene>
<dbReference type="InterPro" id="IPR004166">
    <property type="entry name" value="a-kinase_dom"/>
</dbReference>
<feature type="domain" description="Alpha-type protein kinase" evidence="6">
    <location>
        <begin position="72"/>
        <end position="316"/>
    </location>
</feature>
<evidence type="ECO:0000256" key="1">
    <source>
        <dbReference type="ARBA" id="ARBA00022527"/>
    </source>
</evidence>
<keyword evidence="4" id="KW-0418">Kinase</keyword>
<dbReference type="SUPFAM" id="SSF56112">
    <property type="entry name" value="Protein kinase-like (PK-like)"/>
    <property type="match status" value="1"/>
</dbReference>
<keyword evidence="2" id="KW-0808">Transferase</keyword>
<name>A0A815L602_9BILA</name>
<dbReference type="Proteomes" id="UP000663870">
    <property type="component" value="Unassembled WGS sequence"/>
</dbReference>